<name>A0A7W8BYA2_9BACT</name>
<protein>
    <submittedName>
        <fullName evidence="2">P-type conjugative transfer protein TrbJ</fullName>
    </submittedName>
</protein>
<sequence>MKKLLFILAVMCMFATPAHALTVSCVNCSNSLLQALDRATNMEQLSTLISEYRESITQTAQQIRMVQQNIEQYANMLQNTAQLPANLVSELKGNLTRLANLSGDLKTMRGDIVGLGQVFNSLFPEQSLFGDLAGASPTQVEAANAKYQQQWDKWSATVDQASQATFQLSGYQLEDLQKDAGRFQSYLDELLSTPDGQQKAIMAGNQLSALQVQEARQLRELMATQVQSNLASQMKSEKESQMAEEAWRDTLKTNRIGSAKAKPDPF</sequence>
<dbReference type="RefSeq" id="WP_183717416.1">
    <property type="nucleotide sequence ID" value="NZ_JACHGO010000001.1"/>
</dbReference>
<evidence type="ECO:0000313" key="2">
    <source>
        <dbReference type="EMBL" id="MBB5142162.1"/>
    </source>
</evidence>
<proteinExistence type="predicted"/>
<feature type="signal peptide" evidence="1">
    <location>
        <begin position="1"/>
        <end position="20"/>
    </location>
</feature>
<dbReference type="Proteomes" id="UP000539075">
    <property type="component" value="Unassembled WGS sequence"/>
</dbReference>
<dbReference type="EMBL" id="JACHGO010000001">
    <property type="protein sequence ID" value="MBB5142162.1"/>
    <property type="molecule type" value="Genomic_DNA"/>
</dbReference>
<evidence type="ECO:0000313" key="3">
    <source>
        <dbReference type="Proteomes" id="UP000539075"/>
    </source>
</evidence>
<dbReference type="AlphaFoldDB" id="A0A7W8BYA2"/>
<accession>A0A7W8BYA2</accession>
<organism evidence="2 3">
    <name type="scientific">Desulfovibrio intestinalis</name>
    <dbReference type="NCBI Taxonomy" id="58621"/>
    <lineage>
        <taxon>Bacteria</taxon>
        <taxon>Pseudomonadati</taxon>
        <taxon>Thermodesulfobacteriota</taxon>
        <taxon>Desulfovibrionia</taxon>
        <taxon>Desulfovibrionales</taxon>
        <taxon>Desulfovibrionaceae</taxon>
        <taxon>Desulfovibrio</taxon>
    </lineage>
</organism>
<evidence type="ECO:0000256" key="1">
    <source>
        <dbReference type="SAM" id="SignalP"/>
    </source>
</evidence>
<keyword evidence="3" id="KW-1185">Reference proteome</keyword>
<dbReference type="PROSITE" id="PS51257">
    <property type="entry name" value="PROKAR_LIPOPROTEIN"/>
    <property type="match status" value="1"/>
</dbReference>
<reference evidence="2 3" key="1">
    <citation type="submission" date="2020-08" db="EMBL/GenBank/DDBJ databases">
        <title>Genomic Encyclopedia of Type Strains, Phase IV (KMG-IV): sequencing the most valuable type-strain genomes for metagenomic binning, comparative biology and taxonomic classification.</title>
        <authorList>
            <person name="Goeker M."/>
        </authorList>
    </citation>
    <scope>NUCLEOTIDE SEQUENCE [LARGE SCALE GENOMIC DNA]</scope>
    <source>
        <strain evidence="2 3">DSM 11275</strain>
    </source>
</reference>
<feature type="chain" id="PRO_5030844452" evidence="1">
    <location>
        <begin position="21"/>
        <end position="266"/>
    </location>
</feature>
<comment type="caution">
    <text evidence="2">The sequence shown here is derived from an EMBL/GenBank/DDBJ whole genome shotgun (WGS) entry which is preliminary data.</text>
</comment>
<gene>
    <name evidence="2" type="ORF">HNQ38_000225</name>
</gene>
<dbReference type="NCBIfam" id="TIGR02780">
    <property type="entry name" value="TrbJ_Ti"/>
    <property type="match status" value="1"/>
</dbReference>
<keyword evidence="1" id="KW-0732">Signal</keyword>
<dbReference type="InterPro" id="IPR014147">
    <property type="entry name" value="T4SS_TrbJ"/>
</dbReference>